<dbReference type="EMBL" id="BTPU01000012">
    <property type="protein sequence ID" value="GMQ61701.1"/>
    <property type="molecule type" value="Genomic_DNA"/>
</dbReference>
<gene>
    <name evidence="1" type="ORF">AN2V17_09300</name>
</gene>
<evidence type="ECO:0000313" key="2">
    <source>
        <dbReference type="Proteomes" id="UP001374599"/>
    </source>
</evidence>
<accession>A0ACB5UGW7</accession>
<organism evidence="1 2">
    <name type="scientific">Vallitalea maricola</name>
    <dbReference type="NCBI Taxonomy" id="3074433"/>
    <lineage>
        <taxon>Bacteria</taxon>
        <taxon>Bacillati</taxon>
        <taxon>Bacillota</taxon>
        <taxon>Clostridia</taxon>
        <taxon>Lachnospirales</taxon>
        <taxon>Vallitaleaceae</taxon>
        <taxon>Vallitalea</taxon>
    </lineage>
</organism>
<name>A0ACB5UGW7_9FIRM</name>
<proteinExistence type="predicted"/>
<evidence type="ECO:0000313" key="1">
    <source>
        <dbReference type="EMBL" id="GMQ61701.1"/>
    </source>
</evidence>
<keyword evidence="2" id="KW-1185">Reference proteome</keyword>
<protein>
    <submittedName>
        <fullName evidence="1">Uncharacterized protein</fullName>
    </submittedName>
</protein>
<reference evidence="1" key="1">
    <citation type="submission" date="2023-09" db="EMBL/GenBank/DDBJ databases">
        <title>Vallitalea sediminicola and Vallitalea maricola sp. nov., anaerobic bacteria isolated from marine sediment.</title>
        <authorList>
            <person name="Hirano S."/>
            <person name="Maeda A."/>
            <person name="Terahara T."/>
            <person name="Mori K."/>
            <person name="Hamada M."/>
            <person name="Matsumoto R."/>
            <person name="Kobayashi T."/>
        </authorList>
    </citation>
    <scope>NUCLEOTIDE SEQUENCE</scope>
    <source>
        <strain evidence="1">AN17-2</strain>
    </source>
</reference>
<dbReference type="Proteomes" id="UP001374599">
    <property type="component" value="Unassembled WGS sequence"/>
</dbReference>
<comment type="caution">
    <text evidence="1">The sequence shown here is derived from an EMBL/GenBank/DDBJ whole genome shotgun (WGS) entry which is preliminary data.</text>
</comment>
<sequence length="142" mass="16272">MTFFECETLGGKAKKFKWKYCEDEGLTIYRVFSKGSKHISIFSDNDLDNIIDFLKNKQELPLANSVDKMKNGTEKEGFGSFIYDKINADTKFAQSASQLVAILISAGIIGYNGAKRNMIFYYKDSNWKIKLIKYTNLKTHHS</sequence>